<sequence>MIRDIVIKNRSYRGFDGSTKIPHRTLVSFVDTARLVASGANVQPLKYQIADSQEQVGKLNALTKWAKMLKGVELPHKGMEPTSYIVIYVDSNINPNADAAKTDVGIAAQTILLSAVEEGFGGCMLGNFNKADVTSAMGADESLVPALVIALGKPAETVKLVDVGADGKTAYYRDENDVHFVPKRQLDDILLS</sequence>
<dbReference type="PANTHER" id="PTHR43673:SF10">
    <property type="entry name" value="NADH DEHYDROGENASE_NAD(P)H NITROREDUCTASE XCC3605-RELATED"/>
    <property type="match status" value="1"/>
</dbReference>
<dbReference type="CDD" id="cd02062">
    <property type="entry name" value="Nitro_FMN_reductase"/>
    <property type="match status" value="1"/>
</dbReference>
<reference evidence="4 5" key="1">
    <citation type="submission" date="2011-09" db="EMBL/GenBank/DDBJ databases">
        <title>The draft genome of Treponema saccharophilum DSM 2985.</title>
        <authorList>
            <consortium name="US DOE Joint Genome Institute (JGI-PGF)"/>
            <person name="Lucas S."/>
            <person name="Copeland A."/>
            <person name="Lapidus A."/>
            <person name="Glavina del Rio T."/>
            <person name="Dalin E."/>
            <person name="Tice H."/>
            <person name="Bruce D."/>
            <person name="Goodwin L."/>
            <person name="Pitluck S."/>
            <person name="Peters L."/>
            <person name="Kyrpides N."/>
            <person name="Mavromatis K."/>
            <person name="Ivanova N."/>
            <person name="Markowitz V."/>
            <person name="Cheng J.-F."/>
            <person name="Hugenholtz P."/>
            <person name="Woyke T."/>
            <person name="Wu D."/>
            <person name="Gronow S."/>
            <person name="Wellnitz S."/>
            <person name="Brambilla E."/>
            <person name="Klenk H.-P."/>
            <person name="Eisen J.A."/>
        </authorList>
    </citation>
    <scope>NUCLEOTIDE SEQUENCE [LARGE SCALE GENOMIC DNA]</scope>
    <source>
        <strain evidence="4 5">DSM 2985</strain>
    </source>
</reference>
<dbReference type="InterPro" id="IPR023312">
    <property type="entry name" value="Put_nitroreductase_C_bac"/>
</dbReference>
<evidence type="ECO:0000313" key="5">
    <source>
        <dbReference type="Proteomes" id="UP000003571"/>
    </source>
</evidence>
<evidence type="ECO:0000259" key="3">
    <source>
        <dbReference type="Pfam" id="PF00881"/>
    </source>
</evidence>
<feature type="domain" description="Nitroreductase" evidence="3">
    <location>
        <begin position="10"/>
        <end position="153"/>
    </location>
</feature>
<evidence type="ECO:0000256" key="1">
    <source>
        <dbReference type="ARBA" id="ARBA00007118"/>
    </source>
</evidence>
<dbReference type="eggNOG" id="COG0778">
    <property type="taxonomic scope" value="Bacteria"/>
</dbReference>
<accession>H7ENL2</accession>
<name>H7ENL2_9SPIR</name>
<dbReference type="AlphaFoldDB" id="H7ENL2"/>
<dbReference type="PATRIC" id="fig|907348.3.peg.2537"/>
<dbReference type="Gene3D" id="2.20.180.10">
    <property type="entry name" value="putative fmn-dependent nitroreductase like domains"/>
    <property type="match status" value="1"/>
</dbReference>
<dbReference type="SUPFAM" id="SSF55469">
    <property type="entry name" value="FMN-dependent nitroreductase-like"/>
    <property type="match status" value="1"/>
</dbReference>
<dbReference type="STRING" id="907348.TresaDRAFT_0765"/>
<comment type="caution">
    <text evidence="4">The sequence shown here is derived from an EMBL/GenBank/DDBJ whole genome shotgun (WGS) entry which is preliminary data.</text>
</comment>
<dbReference type="InterPro" id="IPR000415">
    <property type="entry name" value="Nitroreductase-like"/>
</dbReference>
<comment type="similarity">
    <text evidence="1">Belongs to the nitroreductase family.</text>
</comment>
<dbReference type="RefSeq" id="WP_002706124.1">
    <property type="nucleotide sequence ID" value="NZ_AGRW01000053.1"/>
</dbReference>
<organism evidence="4 5">
    <name type="scientific">Treponema saccharophilum DSM 2985</name>
    <dbReference type="NCBI Taxonomy" id="907348"/>
    <lineage>
        <taxon>Bacteria</taxon>
        <taxon>Pseudomonadati</taxon>
        <taxon>Spirochaetota</taxon>
        <taxon>Spirochaetia</taxon>
        <taxon>Spirochaetales</taxon>
        <taxon>Treponemataceae</taxon>
        <taxon>Treponema</taxon>
    </lineage>
</organism>
<keyword evidence="5" id="KW-1185">Reference proteome</keyword>
<gene>
    <name evidence="4" type="ORF">TresaDRAFT_0765</name>
</gene>
<dbReference type="Pfam" id="PF00881">
    <property type="entry name" value="Nitroreductase"/>
    <property type="match status" value="1"/>
</dbReference>
<dbReference type="Gene3D" id="3.40.109.10">
    <property type="entry name" value="NADH Oxidase"/>
    <property type="match status" value="1"/>
</dbReference>
<proteinExistence type="inferred from homology"/>
<dbReference type="OrthoDB" id="9804207at2"/>
<dbReference type="EMBL" id="AGRW01000053">
    <property type="protein sequence ID" value="EIC00940.1"/>
    <property type="molecule type" value="Genomic_DNA"/>
</dbReference>
<protein>
    <submittedName>
        <fullName evidence="4">Nitroreductase</fullName>
    </submittedName>
</protein>
<dbReference type="Proteomes" id="UP000003571">
    <property type="component" value="Unassembled WGS sequence"/>
</dbReference>
<dbReference type="GO" id="GO:0016491">
    <property type="term" value="F:oxidoreductase activity"/>
    <property type="evidence" value="ECO:0007669"/>
    <property type="project" value="UniProtKB-KW"/>
</dbReference>
<keyword evidence="2" id="KW-0560">Oxidoreductase</keyword>
<dbReference type="PANTHER" id="PTHR43673">
    <property type="entry name" value="NAD(P)H NITROREDUCTASE YDGI-RELATED"/>
    <property type="match status" value="1"/>
</dbReference>
<dbReference type="InterPro" id="IPR029479">
    <property type="entry name" value="Nitroreductase"/>
</dbReference>
<evidence type="ECO:0000256" key="2">
    <source>
        <dbReference type="ARBA" id="ARBA00023002"/>
    </source>
</evidence>
<evidence type="ECO:0000313" key="4">
    <source>
        <dbReference type="EMBL" id="EIC00940.1"/>
    </source>
</evidence>